<keyword evidence="2" id="KW-0479">Metal-binding</keyword>
<gene>
    <name evidence="6" type="ORF">PACLA_8A002477</name>
</gene>
<dbReference type="SUPFAM" id="SSF140996">
    <property type="entry name" value="Hermes dimerisation domain"/>
    <property type="match status" value="1"/>
</dbReference>
<organism evidence="6 7">
    <name type="scientific">Paramuricea clavata</name>
    <name type="common">Red gorgonian</name>
    <name type="synonym">Violescent sea-whip</name>
    <dbReference type="NCBI Taxonomy" id="317549"/>
    <lineage>
        <taxon>Eukaryota</taxon>
        <taxon>Metazoa</taxon>
        <taxon>Cnidaria</taxon>
        <taxon>Anthozoa</taxon>
        <taxon>Octocorallia</taxon>
        <taxon>Malacalcyonacea</taxon>
        <taxon>Plexauridae</taxon>
        <taxon>Paramuricea</taxon>
    </lineage>
</organism>
<keyword evidence="4" id="KW-0862">Zinc</keyword>
<dbReference type="GO" id="GO:0046983">
    <property type="term" value="F:protein dimerization activity"/>
    <property type="evidence" value="ECO:0007669"/>
    <property type="project" value="InterPro"/>
</dbReference>
<evidence type="ECO:0000256" key="5">
    <source>
        <dbReference type="ARBA" id="ARBA00023242"/>
    </source>
</evidence>
<comment type="caution">
    <text evidence="6">The sequence shown here is derived from an EMBL/GenBank/DDBJ whole genome shotgun (WGS) entry which is preliminary data.</text>
</comment>
<keyword evidence="5" id="KW-0539">Nucleus</keyword>
<dbReference type="AlphaFoldDB" id="A0A7D9LGR5"/>
<dbReference type="PANTHER" id="PTHR46481:SF10">
    <property type="entry name" value="ZINC FINGER BED DOMAIN-CONTAINING PROTEIN 39"/>
    <property type="match status" value="1"/>
</dbReference>
<evidence type="ECO:0000313" key="6">
    <source>
        <dbReference type="EMBL" id="CAB4032388.1"/>
    </source>
</evidence>
<dbReference type="InterPro" id="IPR008906">
    <property type="entry name" value="HATC_C_dom"/>
</dbReference>
<evidence type="ECO:0000313" key="7">
    <source>
        <dbReference type="Proteomes" id="UP001152795"/>
    </source>
</evidence>
<dbReference type="InterPro" id="IPR012337">
    <property type="entry name" value="RNaseH-like_sf"/>
</dbReference>
<dbReference type="OrthoDB" id="117690at2759"/>
<comment type="subcellular location">
    <subcellularLocation>
        <location evidence="1">Nucleus</location>
    </subcellularLocation>
</comment>
<evidence type="ECO:0000256" key="2">
    <source>
        <dbReference type="ARBA" id="ARBA00022723"/>
    </source>
</evidence>
<dbReference type="Proteomes" id="UP001152795">
    <property type="component" value="Unassembled WGS sequence"/>
</dbReference>
<sequence>MKKQLSIEDSLTSKKIWDINDSRSRAIHKKIIKMMAVDNQPFSMVEDDGFIDLMAHLRPHYLLPSRRYFADKMLPKVYKELRTIVQDELAEPDGDYISFTSDIWTCSVSKETFISLSGHWVKKDFKRVNAVLCGSHFPGSHTGINISEMFQNMWDDWGIQEVRRNLLVRDGAANMSLGDAILSQRSIIDLLAKCRRLATHFNHSALACTELKSLQEVQEQGKTPLLLVQDVPTRWNSSYLMVERVVKLKRPIQLYLYDHDNLPTITANEWQISERFLHILKPFFDLTKEMSGEYSILSDVIPNIATLELFLSKIGQGDQGVQSTREELLRALRKRFLSPEAEALNVMNENAYVTATCIDPRYKDHFFPRADDKQQAKAWLVQELFLVHQKLHGEEDNNNQESQLPPHSPQRKRRKEDDLFRSCFMEIVTQRAATASTTSTRQQGCRTSKDVQDVAQEVDSFLSLPLINRKCDPLEWWKNAIQFPLMQELARKLLCTPSSSVFSERMYSEYGNIFEEKRSRLLPKNGESLLFIHHNGREFQH</sequence>
<dbReference type="SUPFAM" id="SSF53098">
    <property type="entry name" value="Ribonuclease H-like"/>
    <property type="match status" value="1"/>
</dbReference>
<keyword evidence="3" id="KW-0863">Zinc-finger</keyword>
<name>A0A7D9LGR5_PARCT</name>
<dbReference type="Pfam" id="PF05699">
    <property type="entry name" value="Dimer_Tnp_hAT"/>
    <property type="match status" value="1"/>
</dbReference>
<dbReference type="InterPro" id="IPR052035">
    <property type="entry name" value="ZnF_BED_domain_contain"/>
</dbReference>
<reference evidence="6" key="1">
    <citation type="submission" date="2020-04" db="EMBL/GenBank/DDBJ databases">
        <authorList>
            <person name="Alioto T."/>
            <person name="Alioto T."/>
            <person name="Gomez Garrido J."/>
        </authorList>
    </citation>
    <scope>NUCLEOTIDE SEQUENCE</scope>
    <source>
        <strain evidence="6">A484AB</strain>
    </source>
</reference>
<keyword evidence="7" id="KW-1185">Reference proteome</keyword>
<evidence type="ECO:0000256" key="3">
    <source>
        <dbReference type="ARBA" id="ARBA00022771"/>
    </source>
</evidence>
<evidence type="ECO:0000256" key="4">
    <source>
        <dbReference type="ARBA" id="ARBA00022833"/>
    </source>
</evidence>
<accession>A0A7D9LGR5</accession>
<protein>
    <submittedName>
        <fullName evidence="6">Zinc finger BED domain-containing 4-like</fullName>
    </submittedName>
</protein>
<dbReference type="GO" id="GO:0005634">
    <property type="term" value="C:nucleus"/>
    <property type="evidence" value="ECO:0007669"/>
    <property type="project" value="UniProtKB-SubCell"/>
</dbReference>
<dbReference type="EMBL" id="CACRXK020018361">
    <property type="protein sequence ID" value="CAB4032388.1"/>
    <property type="molecule type" value="Genomic_DNA"/>
</dbReference>
<dbReference type="Gene3D" id="1.10.10.1070">
    <property type="entry name" value="Zinc finger, BED domain-containing"/>
    <property type="match status" value="1"/>
</dbReference>
<evidence type="ECO:0000256" key="1">
    <source>
        <dbReference type="ARBA" id="ARBA00004123"/>
    </source>
</evidence>
<dbReference type="GO" id="GO:0008270">
    <property type="term" value="F:zinc ion binding"/>
    <property type="evidence" value="ECO:0007669"/>
    <property type="project" value="UniProtKB-KW"/>
</dbReference>
<proteinExistence type="predicted"/>
<dbReference type="PANTHER" id="PTHR46481">
    <property type="entry name" value="ZINC FINGER BED DOMAIN-CONTAINING PROTEIN 4"/>
    <property type="match status" value="1"/>
</dbReference>